<keyword evidence="2" id="KW-1185">Reference proteome</keyword>
<dbReference type="Proteomes" id="UP000199659">
    <property type="component" value="Unassembled WGS sequence"/>
</dbReference>
<gene>
    <name evidence="1" type="ORF">SAMN05661086_01677</name>
</gene>
<organism evidence="1 2">
    <name type="scientific">Anaeromicropila populeti</name>
    <dbReference type="NCBI Taxonomy" id="37658"/>
    <lineage>
        <taxon>Bacteria</taxon>
        <taxon>Bacillati</taxon>
        <taxon>Bacillota</taxon>
        <taxon>Clostridia</taxon>
        <taxon>Lachnospirales</taxon>
        <taxon>Lachnospiraceae</taxon>
        <taxon>Anaeromicropila</taxon>
    </lineage>
</organism>
<dbReference type="EMBL" id="FOYZ01000005">
    <property type="protein sequence ID" value="SFR78216.1"/>
    <property type="molecule type" value="Genomic_DNA"/>
</dbReference>
<proteinExistence type="predicted"/>
<reference evidence="1 2" key="1">
    <citation type="submission" date="2016-10" db="EMBL/GenBank/DDBJ databases">
        <authorList>
            <person name="de Groot N.N."/>
        </authorList>
    </citation>
    <scope>NUCLEOTIDE SEQUENCE [LARGE SCALE GENOMIC DNA]</scope>
    <source>
        <strain evidence="1 2">743A</strain>
    </source>
</reference>
<evidence type="ECO:0000313" key="2">
    <source>
        <dbReference type="Proteomes" id="UP000199659"/>
    </source>
</evidence>
<evidence type="ECO:0000313" key="1">
    <source>
        <dbReference type="EMBL" id="SFR78216.1"/>
    </source>
</evidence>
<accession>A0A1I6JGV9</accession>
<dbReference type="AlphaFoldDB" id="A0A1I6JGV9"/>
<protein>
    <submittedName>
        <fullName evidence="1">Uncharacterized protein</fullName>
    </submittedName>
</protein>
<name>A0A1I6JGV9_9FIRM</name>
<sequence>MLLKHQEKVDNVFNTRYNVLKEHYEVIHLQLNDKQIYLEKASLIWDELTERQKGRLEGQLEVYENLIEEKKKDNGFNNR</sequence>